<keyword evidence="5" id="KW-0653">Protein transport</keyword>
<dbReference type="OrthoDB" id="273771at2759"/>
<keyword evidence="12" id="KW-1185">Reference proteome</keyword>
<dbReference type="AlphaFoldDB" id="A0A9P7Z280"/>
<feature type="repeat" description="WD" evidence="9">
    <location>
        <begin position="104"/>
        <end position="137"/>
    </location>
</feature>
<evidence type="ECO:0000256" key="6">
    <source>
        <dbReference type="ARBA" id="ARBA00023140"/>
    </source>
</evidence>
<dbReference type="Proteomes" id="UP000887226">
    <property type="component" value="Unassembled WGS sequence"/>
</dbReference>
<sequence>MAANGMLEFQTPGMNGYAVKYSPFFDDRIAVATSQNFGLVGNGRLYICKMGMNGIEAEKWFDTQDALYDVAWSEIHENQAVVASGDGSVKLFDINLNEFPIQAWQEHRREVYSVAWNLVAKDTFASSSWDGTIKIWNPHRPASVLTLPTHSCTYSTAWSPHSPSVISSVTSDSHLRVFDLRTPASSSNHLVHLVPVHGVAPRTNGVPGAEMYSSQPSECLSHDWNKYRPETIATAGVDTIIRTFDLRNAMGGPLAQLAGHDYAVRKVAWSPHLSDILLSASYDMTCRVWSDGSKTQPVGQPNAMVAQGREIGRMSRHTEFCTGIDWCLFGSEGWCASVSWDKKLLVWDVRAIMRQ</sequence>
<dbReference type="GO" id="GO:0005782">
    <property type="term" value="C:peroxisomal matrix"/>
    <property type="evidence" value="ECO:0007669"/>
    <property type="project" value="UniProtKB-SubCell"/>
</dbReference>
<protein>
    <recommendedName>
        <fullName evidence="8">Peroxin-7</fullName>
    </recommendedName>
</protein>
<proteinExistence type="inferred from homology"/>
<evidence type="ECO:0000256" key="1">
    <source>
        <dbReference type="ARBA" id="ARBA00004253"/>
    </source>
</evidence>
<dbReference type="InterPro" id="IPR036322">
    <property type="entry name" value="WD40_repeat_dom_sf"/>
</dbReference>
<evidence type="ECO:0000256" key="5">
    <source>
        <dbReference type="ARBA" id="ARBA00022927"/>
    </source>
</evidence>
<comment type="similarity">
    <text evidence="7">Belongs to the WD repeat peroxin-7 family.</text>
</comment>
<keyword evidence="6" id="KW-0576">Peroxisome</keyword>
<organism evidence="11 12">
    <name type="scientific">Calycina marina</name>
    <dbReference type="NCBI Taxonomy" id="1763456"/>
    <lineage>
        <taxon>Eukaryota</taxon>
        <taxon>Fungi</taxon>
        <taxon>Dikarya</taxon>
        <taxon>Ascomycota</taxon>
        <taxon>Pezizomycotina</taxon>
        <taxon>Leotiomycetes</taxon>
        <taxon>Helotiales</taxon>
        <taxon>Pezizellaceae</taxon>
        <taxon>Calycina</taxon>
    </lineage>
</organism>
<dbReference type="InterPro" id="IPR013979">
    <property type="entry name" value="TIF_beta_prop-like"/>
</dbReference>
<dbReference type="Gene3D" id="2.130.10.10">
    <property type="entry name" value="YVTN repeat-like/Quinoprotein amine dehydrogenase"/>
    <property type="match status" value="1"/>
</dbReference>
<dbReference type="InterPro" id="IPR015943">
    <property type="entry name" value="WD40/YVTN_repeat-like_dom_sf"/>
</dbReference>
<dbReference type="PROSITE" id="PS50082">
    <property type="entry name" value="WD_REPEATS_2"/>
    <property type="match status" value="2"/>
</dbReference>
<evidence type="ECO:0000259" key="10">
    <source>
        <dbReference type="Pfam" id="PF08662"/>
    </source>
</evidence>
<evidence type="ECO:0000256" key="7">
    <source>
        <dbReference type="ARBA" id="ARBA00024017"/>
    </source>
</evidence>
<comment type="caution">
    <text evidence="11">The sequence shown here is derived from an EMBL/GenBank/DDBJ whole genome shotgun (WGS) entry which is preliminary data.</text>
</comment>
<dbReference type="InterPro" id="IPR001680">
    <property type="entry name" value="WD40_rpt"/>
</dbReference>
<gene>
    <name evidence="11" type="ORF">BJ878DRAFT_80667</name>
</gene>
<dbReference type="SUPFAM" id="SSF50978">
    <property type="entry name" value="WD40 repeat-like"/>
    <property type="match status" value="1"/>
</dbReference>
<evidence type="ECO:0000256" key="4">
    <source>
        <dbReference type="ARBA" id="ARBA00022490"/>
    </source>
</evidence>
<feature type="domain" description="Translation initiation factor beta propellor-like" evidence="10">
    <location>
        <begin position="36"/>
        <end position="172"/>
    </location>
</feature>
<evidence type="ECO:0000256" key="3">
    <source>
        <dbReference type="ARBA" id="ARBA00022448"/>
    </source>
</evidence>
<dbReference type="PANTHER" id="PTHR46027:SF1">
    <property type="entry name" value="PEROXISOMAL TARGETING SIGNAL 2 RECEPTOR"/>
    <property type="match status" value="1"/>
</dbReference>
<keyword evidence="4" id="KW-0963">Cytoplasm</keyword>
<keyword evidence="3" id="KW-0813">Transport</keyword>
<dbReference type="GO" id="GO:0016558">
    <property type="term" value="P:protein import into peroxisome matrix"/>
    <property type="evidence" value="ECO:0007669"/>
    <property type="project" value="InterPro"/>
</dbReference>
<feature type="repeat" description="WD" evidence="9">
    <location>
        <begin position="257"/>
        <end position="290"/>
    </location>
</feature>
<dbReference type="Pfam" id="PF08662">
    <property type="entry name" value="eIF2A"/>
    <property type="match status" value="1"/>
</dbReference>
<dbReference type="SMART" id="SM00320">
    <property type="entry name" value="WD40"/>
    <property type="match status" value="6"/>
</dbReference>
<reference evidence="11" key="1">
    <citation type="journal article" date="2021" name="IMA Fungus">
        <title>Genomic characterization of three marine fungi, including Emericellopsis atlantica sp. nov. with signatures of a generalist lifestyle and marine biomass degradation.</title>
        <authorList>
            <person name="Hagestad O.C."/>
            <person name="Hou L."/>
            <person name="Andersen J.H."/>
            <person name="Hansen E.H."/>
            <person name="Altermark B."/>
            <person name="Li C."/>
            <person name="Kuhnert E."/>
            <person name="Cox R.J."/>
            <person name="Crous P.W."/>
            <person name="Spatafora J.W."/>
            <person name="Lail K."/>
            <person name="Amirebrahimi M."/>
            <person name="Lipzen A."/>
            <person name="Pangilinan J."/>
            <person name="Andreopoulos W."/>
            <person name="Hayes R.D."/>
            <person name="Ng V."/>
            <person name="Grigoriev I.V."/>
            <person name="Jackson S.A."/>
            <person name="Sutton T.D.S."/>
            <person name="Dobson A.D.W."/>
            <person name="Rama T."/>
        </authorList>
    </citation>
    <scope>NUCLEOTIDE SEQUENCE</scope>
    <source>
        <strain evidence="11">TRa3180A</strain>
    </source>
</reference>
<dbReference type="GO" id="GO:0005829">
    <property type="term" value="C:cytosol"/>
    <property type="evidence" value="ECO:0007669"/>
    <property type="project" value="UniProtKB-SubCell"/>
</dbReference>
<evidence type="ECO:0000256" key="9">
    <source>
        <dbReference type="PROSITE-ProRule" id="PRU00221"/>
    </source>
</evidence>
<accession>A0A9P7Z280</accession>
<evidence type="ECO:0000256" key="2">
    <source>
        <dbReference type="ARBA" id="ARBA00004514"/>
    </source>
</evidence>
<dbReference type="InterPro" id="IPR044536">
    <property type="entry name" value="PEX7"/>
</dbReference>
<evidence type="ECO:0000313" key="12">
    <source>
        <dbReference type="Proteomes" id="UP000887226"/>
    </source>
</evidence>
<keyword evidence="9" id="KW-0853">WD repeat</keyword>
<dbReference type="PROSITE" id="PS50294">
    <property type="entry name" value="WD_REPEATS_REGION"/>
    <property type="match status" value="2"/>
</dbReference>
<dbReference type="Pfam" id="PF00400">
    <property type="entry name" value="WD40"/>
    <property type="match status" value="1"/>
</dbReference>
<name>A0A9P7Z280_9HELO</name>
<comment type="subcellular location">
    <subcellularLocation>
        <location evidence="2">Cytoplasm</location>
        <location evidence="2">Cytosol</location>
    </subcellularLocation>
    <subcellularLocation>
        <location evidence="1">Peroxisome matrix</location>
    </subcellularLocation>
</comment>
<dbReference type="EMBL" id="MU253922">
    <property type="protein sequence ID" value="KAG9244208.1"/>
    <property type="molecule type" value="Genomic_DNA"/>
</dbReference>
<dbReference type="GO" id="GO:0005053">
    <property type="term" value="F:peroxisome matrix targeting signal-2 binding"/>
    <property type="evidence" value="ECO:0007669"/>
    <property type="project" value="InterPro"/>
</dbReference>
<evidence type="ECO:0000256" key="8">
    <source>
        <dbReference type="ARBA" id="ARBA00032565"/>
    </source>
</evidence>
<evidence type="ECO:0000313" key="11">
    <source>
        <dbReference type="EMBL" id="KAG9244208.1"/>
    </source>
</evidence>
<dbReference type="PANTHER" id="PTHR46027">
    <property type="entry name" value="PEROXISOMAL TARGETING SIGNAL 2 RECEPTOR"/>
    <property type="match status" value="1"/>
</dbReference>